<dbReference type="PANTHER" id="PTHR22943:SF49">
    <property type="entry name" value="SEVEN TM RECEPTOR"/>
    <property type="match status" value="1"/>
</dbReference>
<keyword evidence="8" id="KW-0969">Cilium</keyword>
<keyword evidence="10" id="KW-0675">Receptor</keyword>
<dbReference type="SUPFAM" id="SSF81321">
    <property type="entry name" value="Family A G protein-coupled receptor-like"/>
    <property type="match status" value="1"/>
</dbReference>
<accession>A8XUA6</accession>
<keyword evidence="21" id="KW-1185">Reference proteome</keyword>
<evidence type="ECO:0000256" key="7">
    <source>
        <dbReference type="ARBA" id="ARBA00022989"/>
    </source>
</evidence>
<dbReference type="OMA" id="IPITLMH"/>
<evidence type="ECO:0000256" key="8">
    <source>
        <dbReference type="ARBA" id="ARBA00023069"/>
    </source>
</evidence>
<dbReference type="GO" id="GO:0005886">
    <property type="term" value="C:plasma membrane"/>
    <property type="evidence" value="ECO:0000318"/>
    <property type="project" value="GO_Central"/>
</dbReference>
<organism evidence="20 21">
    <name type="scientific">Caenorhabditis briggsae</name>
    <dbReference type="NCBI Taxonomy" id="6238"/>
    <lineage>
        <taxon>Eukaryota</taxon>
        <taxon>Metazoa</taxon>
        <taxon>Ecdysozoa</taxon>
        <taxon>Nematoda</taxon>
        <taxon>Chromadorea</taxon>
        <taxon>Rhabditida</taxon>
        <taxon>Rhabditina</taxon>
        <taxon>Rhabditomorpha</taxon>
        <taxon>Rhabditoidea</taxon>
        <taxon>Rhabditidae</taxon>
        <taxon>Peloderinae</taxon>
        <taxon>Caenorhabditis</taxon>
    </lineage>
</organism>
<feature type="transmembrane region" description="Helical" evidence="19">
    <location>
        <begin position="201"/>
        <end position="222"/>
    </location>
</feature>
<keyword evidence="12" id="KW-0966">Cell projection</keyword>
<comment type="similarity">
    <text evidence="14">Belongs to the nematode receptor-like protein str family.</text>
</comment>
<comment type="function">
    <text evidence="13">An odorant receptor which affects chemotaxis to the volatile odorant diacetyl. Specifies AWA neuronal cell fate via the odr-7 pathway.</text>
</comment>
<evidence type="ECO:0000256" key="2">
    <source>
        <dbReference type="ARBA" id="ARBA00022475"/>
    </source>
</evidence>
<evidence type="ECO:0000313" key="20">
    <source>
        <dbReference type="EMBL" id="CAP36231.2"/>
    </source>
</evidence>
<reference evidence="20 21" key="1">
    <citation type="journal article" date="2003" name="PLoS Biol.">
        <title>The genome sequence of Caenorhabditis briggsae: a platform for comparative genomics.</title>
        <authorList>
            <person name="Stein L.D."/>
            <person name="Bao Z."/>
            <person name="Blasiar D."/>
            <person name="Blumenthal T."/>
            <person name="Brent M.R."/>
            <person name="Chen N."/>
            <person name="Chinwalla A."/>
            <person name="Clarke L."/>
            <person name="Clee C."/>
            <person name="Coghlan A."/>
            <person name="Coulson A."/>
            <person name="D'Eustachio P."/>
            <person name="Fitch D.H."/>
            <person name="Fulton L.A."/>
            <person name="Fulton R.E."/>
            <person name="Griffiths-Jones S."/>
            <person name="Harris T.W."/>
            <person name="Hillier L.W."/>
            <person name="Kamath R."/>
            <person name="Kuwabara P.E."/>
            <person name="Mardis E.R."/>
            <person name="Marra M.A."/>
            <person name="Miner T.L."/>
            <person name="Minx P."/>
            <person name="Mullikin J.C."/>
            <person name="Plumb R.W."/>
            <person name="Rogers J."/>
            <person name="Schein J.E."/>
            <person name="Sohrmann M."/>
            <person name="Spieth J."/>
            <person name="Stajich J.E."/>
            <person name="Wei C."/>
            <person name="Willey D."/>
            <person name="Wilson R.K."/>
            <person name="Durbin R."/>
            <person name="Waterston R.H."/>
        </authorList>
    </citation>
    <scope>NUCLEOTIDE SEQUENCE [LARGE SCALE GENOMIC DNA]</scope>
    <source>
        <strain evidence="20 21">AF16</strain>
    </source>
</reference>
<feature type="transmembrane region" description="Helical" evidence="19">
    <location>
        <begin position="92"/>
        <end position="114"/>
    </location>
</feature>
<reference evidence="20 21" key="2">
    <citation type="journal article" date="2011" name="PLoS Genet.">
        <title>Caenorhabditis briggsae recombinant inbred line genotypes reveal inter-strain incompatibility and the evolution of recombination.</title>
        <authorList>
            <person name="Ross J.A."/>
            <person name="Koboldt D.C."/>
            <person name="Staisch J.E."/>
            <person name="Chamberlin H.M."/>
            <person name="Gupta B.P."/>
            <person name="Miller R.D."/>
            <person name="Baird S.E."/>
            <person name="Haag E.S."/>
        </authorList>
    </citation>
    <scope>NUCLEOTIDE SEQUENCE [LARGE SCALE GENOMIC DNA]</scope>
    <source>
        <strain evidence="20 21">AF16</strain>
    </source>
</reference>
<keyword evidence="7 19" id="KW-1133">Transmembrane helix</keyword>
<gene>
    <name evidence="22" type="primary">str-206</name>
    <name evidence="20" type="synonym">Cbr-str-206</name>
    <name evidence="22" type="ORF">CBG18889</name>
    <name evidence="20" type="ORF">CBG_18889</name>
</gene>
<dbReference type="Proteomes" id="UP000008549">
    <property type="component" value="Unassembled WGS sequence"/>
</dbReference>
<evidence type="ECO:0000256" key="11">
    <source>
        <dbReference type="ARBA" id="ARBA00023180"/>
    </source>
</evidence>
<evidence type="ECO:0000256" key="10">
    <source>
        <dbReference type="ARBA" id="ARBA00023170"/>
    </source>
</evidence>
<evidence type="ECO:0000256" key="18">
    <source>
        <dbReference type="ARBA" id="ARBA00082489"/>
    </source>
</evidence>
<comment type="subcellular location">
    <subcellularLocation>
        <location evidence="1">Cell projection</location>
        <location evidence="1">Cilium membrane</location>
        <topology evidence="1">Multi-pass membrane protein</topology>
    </subcellularLocation>
</comment>
<evidence type="ECO:0000256" key="1">
    <source>
        <dbReference type="ARBA" id="ARBA00004272"/>
    </source>
</evidence>
<keyword evidence="2" id="KW-1003">Cell membrane</keyword>
<keyword evidence="9 19" id="KW-0472">Membrane</keyword>
<dbReference type="PANTHER" id="PTHR22943">
    <property type="entry name" value="7-TRANSMEMBRANE DOMAIN RECEPTOR C.ELEGANS"/>
    <property type="match status" value="1"/>
</dbReference>
<dbReference type="GO" id="GO:0007186">
    <property type="term" value="P:G protein-coupled receptor signaling pathway"/>
    <property type="evidence" value="ECO:0000318"/>
    <property type="project" value="GO_Central"/>
</dbReference>
<feature type="transmembrane region" description="Helical" evidence="19">
    <location>
        <begin position="46"/>
        <end position="72"/>
    </location>
</feature>
<protein>
    <recommendedName>
        <fullName evidence="16">Serpentine receptor class r-10</fullName>
    </recommendedName>
    <alternativeName>
        <fullName evidence="17">Odorant response abnormal protein 10</fullName>
    </alternativeName>
    <alternativeName>
        <fullName evidence="18">Olfactory receptor 10</fullName>
    </alternativeName>
</protein>
<dbReference type="AlphaFoldDB" id="A8XUA6"/>
<evidence type="ECO:0000256" key="13">
    <source>
        <dbReference type="ARBA" id="ARBA00054965"/>
    </source>
</evidence>
<keyword evidence="6" id="KW-0552">Olfaction</keyword>
<dbReference type="InterPro" id="IPR019428">
    <property type="entry name" value="7TM_GPCR_serpentine_rcpt_Str"/>
</dbReference>
<dbReference type="GO" id="GO:0038022">
    <property type="term" value="F:G protein-coupled olfactory receptor activity"/>
    <property type="evidence" value="ECO:0000318"/>
    <property type="project" value="GO_Central"/>
</dbReference>
<evidence type="ECO:0000313" key="22">
    <source>
        <dbReference type="WormBase" id="CBG18889"/>
    </source>
</evidence>
<proteinExistence type="inferred from homology"/>
<feature type="transmembrane region" description="Helical" evidence="19">
    <location>
        <begin position="250"/>
        <end position="273"/>
    </location>
</feature>
<feature type="transmembrane region" description="Helical" evidence="19">
    <location>
        <begin position="285"/>
        <end position="308"/>
    </location>
</feature>
<keyword evidence="11" id="KW-0325">Glycoprotein</keyword>
<comment type="subunit">
    <text evidence="15">Interacts with odr-4.</text>
</comment>
<evidence type="ECO:0000256" key="9">
    <source>
        <dbReference type="ARBA" id="ARBA00023136"/>
    </source>
</evidence>
<name>A8XUA6_CAEBR</name>
<evidence type="ECO:0000256" key="4">
    <source>
        <dbReference type="ARBA" id="ARBA00022606"/>
    </source>
</evidence>
<dbReference type="GO" id="GO:0042048">
    <property type="term" value="P:olfactory behavior"/>
    <property type="evidence" value="ECO:0000318"/>
    <property type="project" value="GO_Central"/>
</dbReference>
<evidence type="ECO:0000256" key="3">
    <source>
        <dbReference type="ARBA" id="ARBA00022500"/>
    </source>
</evidence>
<evidence type="ECO:0000256" key="14">
    <source>
        <dbReference type="ARBA" id="ARBA00061678"/>
    </source>
</evidence>
<dbReference type="GO" id="GO:0006935">
    <property type="term" value="P:chemotaxis"/>
    <property type="evidence" value="ECO:0007669"/>
    <property type="project" value="UniProtKB-KW"/>
</dbReference>
<sequence length="363" mass="41091">MIGFEWLEIQYRLITVLAFLSLFCNVILIILIYLKSPKKLGPYKHLMTFISIFEICYSIIDYLVVPVMHSYGTSFFIMTPLSHSLFEKPVSLIMLGVWCAFYGSSMALFGIHFIYRYLAVSGNKRISTFKGFKIVAWLIVPFIFGTIWGTISYFCCGPKAVTTNYIRDNLMQEFSLSVEDVTYMGPYFFNENGGFLFDTDVVMTLVGATSIMGTSLMTIFFYGWKCYKALSDVTTSGGFSKQYRALQRQFFLALVLQTVIPITLMHLPLLITYSGALFNVGLGRMSSITSITIALYPVIDPLPSIFIIKNYKEGLKKFLMTPVKFCLTVKNKKAVNVAHIDGTSSRRTSKLPDDDNVSVWGEI</sequence>
<evidence type="ECO:0000256" key="5">
    <source>
        <dbReference type="ARBA" id="ARBA00022692"/>
    </source>
</evidence>
<feature type="transmembrane region" description="Helical" evidence="19">
    <location>
        <begin position="134"/>
        <end position="154"/>
    </location>
</feature>
<evidence type="ECO:0000256" key="17">
    <source>
        <dbReference type="ARBA" id="ARBA00078653"/>
    </source>
</evidence>
<dbReference type="FunFam" id="1.20.1070.10:FF:000128">
    <property type="entry name" value="Seven TM Receptor"/>
    <property type="match status" value="1"/>
</dbReference>
<keyword evidence="5 19" id="KW-0812">Transmembrane</keyword>
<dbReference type="InParanoid" id="A8XUA6"/>
<dbReference type="EMBL" id="HE601047">
    <property type="protein sequence ID" value="CAP36231.2"/>
    <property type="molecule type" value="Genomic_DNA"/>
</dbReference>
<evidence type="ECO:0000256" key="16">
    <source>
        <dbReference type="ARBA" id="ARBA00067967"/>
    </source>
</evidence>
<evidence type="ECO:0000256" key="6">
    <source>
        <dbReference type="ARBA" id="ARBA00022725"/>
    </source>
</evidence>
<evidence type="ECO:0000256" key="15">
    <source>
        <dbReference type="ARBA" id="ARBA00064300"/>
    </source>
</evidence>
<evidence type="ECO:0000256" key="12">
    <source>
        <dbReference type="ARBA" id="ARBA00023273"/>
    </source>
</evidence>
<dbReference type="WormBase" id="CBG18889">
    <property type="protein sequence ID" value="CBP29812"/>
    <property type="gene ID" value="WBGene00038201"/>
    <property type="gene designation" value="Cbr-str-206"/>
</dbReference>
<evidence type="ECO:0000313" key="21">
    <source>
        <dbReference type="Proteomes" id="UP000008549"/>
    </source>
</evidence>
<dbReference type="GO" id="GO:0060170">
    <property type="term" value="C:ciliary membrane"/>
    <property type="evidence" value="ECO:0007669"/>
    <property type="project" value="UniProtKB-SubCell"/>
</dbReference>
<keyword evidence="3" id="KW-0145">Chemotaxis</keyword>
<keyword evidence="4" id="KW-0716">Sensory transduction</keyword>
<dbReference type="eggNOG" id="ENOG502TG6N">
    <property type="taxonomic scope" value="Eukaryota"/>
</dbReference>
<dbReference type="HOGENOM" id="CLU_036335_2_0_1"/>
<dbReference type="Pfam" id="PF10326">
    <property type="entry name" value="7TM_GPCR_Str"/>
    <property type="match status" value="1"/>
</dbReference>
<feature type="transmembrane region" description="Helical" evidence="19">
    <location>
        <begin position="12"/>
        <end position="34"/>
    </location>
</feature>
<evidence type="ECO:0000256" key="19">
    <source>
        <dbReference type="SAM" id="Phobius"/>
    </source>
</evidence>